<evidence type="ECO:0000313" key="1">
    <source>
        <dbReference type="EMBL" id="JAE28290.1"/>
    </source>
</evidence>
<protein>
    <submittedName>
        <fullName evidence="1">Uncharacterized protein</fullName>
    </submittedName>
</protein>
<reference evidence="1" key="1">
    <citation type="submission" date="2014-09" db="EMBL/GenBank/DDBJ databases">
        <authorList>
            <person name="Magalhaes I.L.F."/>
            <person name="Oliveira U."/>
            <person name="Santos F.R."/>
            <person name="Vidigal T.H.D.A."/>
            <person name="Brescovit A.D."/>
            <person name="Santos A.J."/>
        </authorList>
    </citation>
    <scope>NUCLEOTIDE SEQUENCE</scope>
    <source>
        <tissue evidence="1">Shoot tissue taken approximately 20 cm above the soil surface</tissue>
    </source>
</reference>
<name>A0A0A9GTD8_ARUDO</name>
<sequence>MYFMDVWLYLSSEMAEVAGVVMPALVKAATLYHGVTSHKETPSNPSNDRAKHVTRAASQEQVVLLMSCFTTCFVMIALPVTHFSSILCCFSVLQTFSWMEHYWVPSNWQQACQNRCLLFHQSRNKFVYMRLWMDR</sequence>
<organism evidence="1">
    <name type="scientific">Arundo donax</name>
    <name type="common">Giant reed</name>
    <name type="synonym">Donax arundinaceus</name>
    <dbReference type="NCBI Taxonomy" id="35708"/>
    <lineage>
        <taxon>Eukaryota</taxon>
        <taxon>Viridiplantae</taxon>
        <taxon>Streptophyta</taxon>
        <taxon>Embryophyta</taxon>
        <taxon>Tracheophyta</taxon>
        <taxon>Spermatophyta</taxon>
        <taxon>Magnoliopsida</taxon>
        <taxon>Liliopsida</taxon>
        <taxon>Poales</taxon>
        <taxon>Poaceae</taxon>
        <taxon>PACMAD clade</taxon>
        <taxon>Arundinoideae</taxon>
        <taxon>Arundineae</taxon>
        <taxon>Arundo</taxon>
    </lineage>
</organism>
<dbReference type="EMBL" id="GBRH01169606">
    <property type="protein sequence ID" value="JAE28290.1"/>
    <property type="molecule type" value="Transcribed_RNA"/>
</dbReference>
<proteinExistence type="predicted"/>
<reference evidence="1" key="2">
    <citation type="journal article" date="2015" name="Data Brief">
        <title>Shoot transcriptome of the giant reed, Arundo donax.</title>
        <authorList>
            <person name="Barrero R.A."/>
            <person name="Guerrero F.D."/>
            <person name="Moolhuijzen P."/>
            <person name="Goolsby J.A."/>
            <person name="Tidwell J."/>
            <person name="Bellgard S.E."/>
            <person name="Bellgard M.I."/>
        </authorList>
    </citation>
    <scope>NUCLEOTIDE SEQUENCE</scope>
    <source>
        <tissue evidence="1">Shoot tissue taken approximately 20 cm above the soil surface</tissue>
    </source>
</reference>
<accession>A0A0A9GTD8</accession>
<dbReference type="AlphaFoldDB" id="A0A0A9GTD8"/>